<name>A0A517MMG3_9BACT</name>
<evidence type="ECO:0000256" key="1">
    <source>
        <dbReference type="ARBA" id="ARBA00022679"/>
    </source>
</evidence>
<proteinExistence type="predicted"/>
<dbReference type="KEGG" id="rml:FF011L_48830"/>
<sequence>MSETEQPLAFIAESSRIERPIILVGCVRSGTTLLRLMLDSHPEIAFHFEFEFAVERISPDGIFPPLDLYRDHLNSNRIFQLCNYDIDKNLSYKDLINSFLLQKKQNKRFVGATIHKYLDRIPYLFEDARYIHLVRDPRDVARSIVAMGWAGTSFTATKMWLETERHWDLLRKHIPDHDVIDVRYEDLLEAPKAHLAKICHWAGVEYSPRMLDYPTNSSYGKPDSRLAHQWKSKARSVEIRQSEAAAGDALIQRSYEPSGEDALSVGAWRRCMYAATDWQWRLRFRIRRYGIGLYAADLLARKLRIHSIRQMTRIRIDDLDNAAMR</sequence>
<dbReference type="PANTHER" id="PTHR12788">
    <property type="entry name" value="PROTEIN-TYROSINE SULFOTRANSFERASE 2"/>
    <property type="match status" value="1"/>
</dbReference>
<accession>A0A517MMG3</accession>
<dbReference type="InterPro" id="IPR027417">
    <property type="entry name" value="P-loop_NTPase"/>
</dbReference>
<evidence type="ECO:0000313" key="3">
    <source>
        <dbReference type="Proteomes" id="UP000320672"/>
    </source>
</evidence>
<keyword evidence="1 2" id="KW-0808">Transferase</keyword>
<organism evidence="2 3">
    <name type="scientific">Roseimaritima multifibrata</name>
    <dbReference type="NCBI Taxonomy" id="1930274"/>
    <lineage>
        <taxon>Bacteria</taxon>
        <taxon>Pseudomonadati</taxon>
        <taxon>Planctomycetota</taxon>
        <taxon>Planctomycetia</taxon>
        <taxon>Pirellulales</taxon>
        <taxon>Pirellulaceae</taxon>
        <taxon>Roseimaritima</taxon>
    </lineage>
</organism>
<dbReference type="SUPFAM" id="SSF52540">
    <property type="entry name" value="P-loop containing nucleoside triphosphate hydrolases"/>
    <property type="match status" value="1"/>
</dbReference>
<keyword evidence="3" id="KW-1185">Reference proteome</keyword>
<dbReference type="EMBL" id="CP036262">
    <property type="protein sequence ID" value="QDS96079.1"/>
    <property type="molecule type" value="Genomic_DNA"/>
</dbReference>
<dbReference type="Gene3D" id="3.40.50.300">
    <property type="entry name" value="P-loop containing nucleotide triphosphate hydrolases"/>
    <property type="match status" value="1"/>
</dbReference>
<protein>
    <submittedName>
        <fullName evidence="2">Sulfotransferase domain protein</fullName>
    </submittedName>
</protein>
<dbReference type="GO" id="GO:0008476">
    <property type="term" value="F:protein-tyrosine sulfotransferase activity"/>
    <property type="evidence" value="ECO:0007669"/>
    <property type="project" value="InterPro"/>
</dbReference>
<dbReference type="OrthoDB" id="9777890at2"/>
<dbReference type="Proteomes" id="UP000320672">
    <property type="component" value="Chromosome"/>
</dbReference>
<dbReference type="InterPro" id="IPR026634">
    <property type="entry name" value="TPST-like"/>
</dbReference>
<gene>
    <name evidence="2" type="ORF">FF011L_48830</name>
</gene>
<reference evidence="2 3" key="1">
    <citation type="submission" date="2019-02" db="EMBL/GenBank/DDBJ databases">
        <title>Deep-cultivation of Planctomycetes and their phenomic and genomic characterization uncovers novel biology.</title>
        <authorList>
            <person name="Wiegand S."/>
            <person name="Jogler M."/>
            <person name="Boedeker C."/>
            <person name="Pinto D."/>
            <person name="Vollmers J."/>
            <person name="Rivas-Marin E."/>
            <person name="Kohn T."/>
            <person name="Peeters S.H."/>
            <person name="Heuer A."/>
            <person name="Rast P."/>
            <person name="Oberbeckmann S."/>
            <person name="Bunk B."/>
            <person name="Jeske O."/>
            <person name="Meyerdierks A."/>
            <person name="Storesund J.E."/>
            <person name="Kallscheuer N."/>
            <person name="Luecker S."/>
            <person name="Lage O.M."/>
            <person name="Pohl T."/>
            <person name="Merkel B.J."/>
            <person name="Hornburger P."/>
            <person name="Mueller R.-W."/>
            <person name="Bruemmer F."/>
            <person name="Labrenz M."/>
            <person name="Spormann A.M."/>
            <person name="Op den Camp H."/>
            <person name="Overmann J."/>
            <person name="Amann R."/>
            <person name="Jetten M.S.M."/>
            <person name="Mascher T."/>
            <person name="Medema M.H."/>
            <person name="Devos D.P."/>
            <person name="Kaster A.-K."/>
            <person name="Ovreas L."/>
            <person name="Rohde M."/>
            <person name="Galperin M.Y."/>
            <person name="Jogler C."/>
        </authorList>
    </citation>
    <scope>NUCLEOTIDE SEQUENCE [LARGE SCALE GENOMIC DNA]</scope>
    <source>
        <strain evidence="2 3">FF011L</strain>
    </source>
</reference>
<dbReference type="AlphaFoldDB" id="A0A517MMG3"/>
<dbReference type="PANTHER" id="PTHR12788:SF10">
    <property type="entry name" value="PROTEIN-TYROSINE SULFOTRANSFERASE"/>
    <property type="match status" value="1"/>
</dbReference>
<dbReference type="RefSeq" id="WP_145354276.1">
    <property type="nucleotide sequence ID" value="NZ_CP036262.1"/>
</dbReference>
<dbReference type="Pfam" id="PF13469">
    <property type="entry name" value="Sulfotransfer_3"/>
    <property type="match status" value="1"/>
</dbReference>
<evidence type="ECO:0000313" key="2">
    <source>
        <dbReference type="EMBL" id="QDS96079.1"/>
    </source>
</evidence>